<dbReference type="GO" id="GO:0003700">
    <property type="term" value="F:DNA-binding transcription factor activity"/>
    <property type="evidence" value="ECO:0007669"/>
    <property type="project" value="InterPro"/>
</dbReference>
<feature type="transmembrane region" description="Helical" evidence="4">
    <location>
        <begin position="336"/>
        <end position="355"/>
    </location>
</feature>
<name>A0A410G1W7_9FLAO</name>
<evidence type="ECO:0000313" key="8">
    <source>
        <dbReference type="Proteomes" id="UP000285517"/>
    </source>
</evidence>
<dbReference type="SMART" id="SM00028">
    <property type="entry name" value="TPR"/>
    <property type="match status" value="3"/>
</dbReference>
<evidence type="ECO:0000259" key="6">
    <source>
        <dbReference type="PROSITE" id="PS01124"/>
    </source>
</evidence>
<reference evidence="7 8" key="1">
    <citation type="submission" date="2019-01" db="EMBL/GenBank/DDBJ databases">
        <title>Complete genome sequencing of Aequorivita sp. H23M31.</title>
        <authorList>
            <person name="Bae J.-W."/>
        </authorList>
    </citation>
    <scope>NUCLEOTIDE SEQUENCE [LARGE SCALE GENOMIC DNA]</scope>
    <source>
        <strain evidence="7 8">H23M31</strain>
    </source>
</reference>
<dbReference type="SMART" id="SM00342">
    <property type="entry name" value="HTH_ARAC"/>
    <property type="match status" value="1"/>
</dbReference>
<dbReference type="Pfam" id="PF12833">
    <property type="entry name" value="HTH_18"/>
    <property type="match status" value="1"/>
</dbReference>
<feature type="domain" description="HTH araC/xylS-type" evidence="6">
    <location>
        <begin position="381"/>
        <end position="493"/>
    </location>
</feature>
<dbReference type="KEGG" id="aev:EI546_05760"/>
<dbReference type="Proteomes" id="UP000285517">
    <property type="component" value="Chromosome"/>
</dbReference>
<dbReference type="EMBL" id="CP034951">
    <property type="protein sequence ID" value="QAA81262.1"/>
    <property type="molecule type" value="Genomic_DNA"/>
</dbReference>
<evidence type="ECO:0000256" key="2">
    <source>
        <dbReference type="ARBA" id="ARBA00023125"/>
    </source>
</evidence>
<gene>
    <name evidence="7" type="ORF">EI546_05760</name>
</gene>
<feature type="signal peptide" evidence="5">
    <location>
        <begin position="1"/>
        <end position="20"/>
    </location>
</feature>
<evidence type="ECO:0000256" key="1">
    <source>
        <dbReference type="ARBA" id="ARBA00023015"/>
    </source>
</evidence>
<accession>A0A410G1W7</accession>
<evidence type="ECO:0000256" key="5">
    <source>
        <dbReference type="SAM" id="SignalP"/>
    </source>
</evidence>
<dbReference type="InterPro" id="IPR009057">
    <property type="entry name" value="Homeodomain-like_sf"/>
</dbReference>
<dbReference type="PANTHER" id="PTHR43280:SF2">
    <property type="entry name" value="HTH-TYPE TRANSCRIPTIONAL REGULATOR EXSA"/>
    <property type="match status" value="1"/>
</dbReference>
<keyword evidence="5" id="KW-0732">Signal</keyword>
<dbReference type="InterPro" id="IPR019734">
    <property type="entry name" value="TPR_rpt"/>
</dbReference>
<dbReference type="GO" id="GO:0043565">
    <property type="term" value="F:sequence-specific DNA binding"/>
    <property type="evidence" value="ECO:0007669"/>
    <property type="project" value="InterPro"/>
</dbReference>
<evidence type="ECO:0000256" key="4">
    <source>
        <dbReference type="SAM" id="Phobius"/>
    </source>
</evidence>
<sequence length="510" mass="58221">MMIKFLFGASLLLTCFTLISQNEKVDKAFDSVFYHIAVQVISENPHRAMLMADSLYIYSTSEKQRYKSLMLKADILDKQEKRGEAIVLARKALKLAENEKDYNFQSRIYGFLSTQYRSIGFYDEGKSAIQKGIELSQNIENKVQVVKYTAMANEELADYAMEEGDFHSAIDYIKLAMMGYEQEENPQFKNFLLANSNAILARANMGLNNSEKALKHFALADGFINAAESGSSLWAALIYQGYAQALLETKNPDSAKAYLDKALIISENGNHGNLKQKVYETFAEYYNTTKQGDSFTKYNSEYLAIQRKNTAKHKLLVNDAYNVLNETPDSKTNKNILYIGIGLSVLIIGGFILFIKRKSHFKNSENEFKENGTRPELSLPSRTEEVILSNLEKFEASNDFLEKDMSFSKLAGILNTNHKYLRYILKKYKSKDYNNYINELRINYILQKLKTDSEYLNYKISYLANESGFSSHSKFSAEFRSMVGCSPSDYIDKLGNGSKEQLSEDYISRN</sequence>
<dbReference type="SUPFAM" id="SSF46689">
    <property type="entry name" value="Homeodomain-like"/>
    <property type="match status" value="1"/>
</dbReference>
<keyword evidence="4" id="KW-0812">Transmembrane</keyword>
<proteinExistence type="predicted"/>
<dbReference type="OrthoDB" id="5295174at2"/>
<keyword evidence="4" id="KW-1133">Transmembrane helix</keyword>
<keyword evidence="2" id="KW-0238">DNA-binding</keyword>
<dbReference type="Pfam" id="PF13181">
    <property type="entry name" value="TPR_8"/>
    <property type="match status" value="2"/>
</dbReference>
<keyword evidence="3" id="KW-0804">Transcription</keyword>
<dbReference type="SUPFAM" id="SSF48452">
    <property type="entry name" value="TPR-like"/>
    <property type="match status" value="1"/>
</dbReference>
<dbReference type="PANTHER" id="PTHR43280">
    <property type="entry name" value="ARAC-FAMILY TRANSCRIPTIONAL REGULATOR"/>
    <property type="match status" value="1"/>
</dbReference>
<dbReference type="InterPro" id="IPR011990">
    <property type="entry name" value="TPR-like_helical_dom_sf"/>
</dbReference>
<evidence type="ECO:0000256" key="3">
    <source>
        <dbReference type="ARBA" id="ARBA00023163"/>
    </source>
</evidence>
<dbReference type="AlphaFoldDB" id="A0A410G1W7"/>
<dbReference type="RefSeq" id="WP_128249650.1">
    <property type="nucleotide sequence ID" value="NZ_CP034951.1"/>
</dbReference>
<feature type="chain" id="PRO_5019209395" evidence="5">
    <location>
        <begin position="21"/>
        <end position="510"/>
    </location>
</feature>
<dbReference type="InterPro" id="IPR018060">
    <property type="entry name" value="HTH_AraC"/>
</dbReference>
<dbReference type="PROSITE" id="PS01124">
    <property type="entry name" value="HTH_ARAC_FAMILY_2"/>
    <property type="match status" value="1"/>
</dbReference>
<evidence type="ECO:0000313" key="7">
    <source>
        <dbReference type="EMBL" id="QAA81262.1"/>
    </source>
</evidence>
<protein>
    <submittedName>
        <fullName evidence="7">Helix-turn-helix domain-containing protein</fullName>
    </submittedName>
</protein>
<keyword evidence="8" id="KW-1185">Reference proteome</keyword>
<organism evidence="7 8">
    <name type="scientific">Aequorivita ciconiae</name>
    <dbReference type="NCBI Taxonomy" id="2494375"/>
    <lineage>
        <taxon>Bacteria</taxon>
        <taxon>Pseudomonadati</taxon>
        <taxon>Bacteroidota</taxon>
        <taxon>Flavobacteriia</taxon>
        <taxon>Flavobacteriales</taxon>
        <taxon>Flavobacteriaceae</taxon>
        <taxon>Aequorivita</taxon>
    </lineage>
</organism>
<dbReference type="Gene3D" id="1.10.10.60">
    <property type="entry name" value="Homeodomain-like"/>
    <property type="match status" value="1"/>
</dbReference>
<keyword evidence="4" id="KW-0472">Membrane</keyword>
<dbReference type="Gene3D" id="1.25.40.10">
    <property type="entry name" value="Tetratricopeptide repeat domain"/>
    <property type="match status" value="1"/>
</dbReference>
<keyword evidence="1" id="KW-0805">Transcription regulation</keyword>